<evidence type="ECO:0000256" key="2">
    <source>
        <dbReference type="ARBA" id="ARBA00023125"/>
    </source>
</evidence>
<evidence type="ECO:0000259" key="5">
    <source>
        <dbReference type="PROSITE" id="PS01124"/>
    </source>
</evidence>
<keyword evidence="7" id="KW-1185">Reference proteome</keyword>
<evidence type="ECO:0000313" key="7">
    <source>
        <dbReference type="Proteomes" id="UP001500984"/>
    </source>
</evidence>
<dbReference type="RefSeq" id="WP_344336885.1">
    <property type="nucleotide sequence ID" value="NZ_BAAAPZ010000006.1"/>
</dbReference>
<dbReference type="InterPro" id="IPR009057">
    <property type="entry name" value="Homeodomain-like_sf"/>
</dbReference>
<dbReference type="SUPFAM" id="SSF46689">
    <property type="entry name" value="Homeodomain-like"/>
    <property type="match status" value="1"/>
</dbReference>
<keyword evidence="1" id="KW-0805">Transcription regulation</keyword>
<dbReference type="PANTHER" id="PTHR46796">
    <property type="entry name" value="HTH-TYPE TRANSCRIPTIONAL ACTIVATOR RHAS-RELATED"/>
    <property type="match status" value="1"/>
</dbReference>
<dbReference type="Proteomes" id="UP001500984">
    <property type="component" value="Unassembled WGS sequence"/>
</dbReference>
<feature type="region of interest" description="Disordered" evidence="4">
    <location>
        <begin position="53"/>
        <end position="72"/>
    </location>
</feature>
<dbReference type="PROSITE" id="PS01124">
    <property type="entry name" value="HTH_ARAC_FAMILY_2"/>
    <property type="match status" value="1"/>
</dbReference>
<protein>
    <recommendedName>
        <fullName evidence="5">HTH araC/xylS-type domain-containing protein</fullName>
    </recommendedName>
</protein>
<keyword evidence="3" id="KW-0804">Transcription</keyword>
<keyword evidence="2" id="KW-0238">DNA-binding</keyword>
<dbReference type="EMBL" id="BAAAPZ010000006">
    <property type="protein sequence ID" value="GAA2096836.1"/>
    <property type="molecule type" value="Genomic_DNA"/>
</dbReference>
<sequence length="299" mass="31165">MNAHVRADFGSVSVSIHRLDAATGLDLDLGTDALHLLVARGGDLRIVLRPHEGGTVSRSATGPQPAADGWPATAGRTASQVCDGEGALLHSLADCELFTAEGCESVVISVPLELAAELEGFSDVGTAPLLLAGTPMLLMPMAAFASQAARGDGASASALSVYYVEKLIQEMMLGIVAHTARISRVLTPRDAYSDALDVIAAQYADPTLSSDRIAAAVNMSRRQLERLVARRGASIRGTLRSVRVQQAAELLQDETYDALSTARIAQHVGYGGASSLARAFAQEGYDPPSALRSGARAAS</sequence>
<gene>
    <name evidence="6" type="ORF">GCM10009823_17160</name>
</gene>
<accession>A0ABP5IA05</accession>
<dbReference type="InterPro" id="IPR050204">
    <property type="entry name" value="AraC_XylS_family_regulators"/>
</dbReference>
<dbReference type="SMART" id="SM00342">
    <property type="entry name" value="HTH_ARAC"/>
    <property type="match status" value="1"/>
</dbReference>
<evidence type="ECO:0000256" key="4">
    <source>
        <dbReference type="SAM" id="MobiDB-lite"/>
    </source>
</evidence>
<dbReference type="InterPro" id="IPR018060">
    <property type="entry name" value="HTH_AraC"/>
</dbReference>
<comment type="caution">
    <text evidence="6">The sequence shown here is derived from an EMBL/GenBank/DDBJ whole genome shotgun (WGS) entry which is preliminary data.</text>
</comment>
<organism evidence="6 7">
    <name type="scientific">Brevibacterium salitolerans</name>
    <dbReference type="NCBI Taxonomy" id="1403566"/>
    <lineage>
        <taxon>Bacteria</taxon>
        <taxon>Bacillati</taxon>
        <taxon>Actinomycetota</taxon>
        <taxon>Actinomycetes</taxon>
        <taxon>Micrococcales</taxon>
        <taxon>Brevibacteriaceae</taxon>
        <taxon>Brevibacterium</taxon>
    </lineage>
</organism>
<proteinExistence type="predicted"/>
<name>A0ABP5IA05_9MICO</name>
<evidence type="ECO:0000313" key="6">
    <source>
        <dbReference type="EMBL" id="GAA2096836.1"/>
    </source>
</evidence>
<dbReference type="Pfam" id="PF12833">
    <property type="entry name" value="HTH_18"/>
    <property type="match status" value="1"/>
</dbReference>
<evidence type="ECO:0000256" key="3">
    <source>
        <dbReference type="ARBA" id="ARBA00023163"/>
    </source>
</evidence>
<feature type="domain" description="HTH araC/xylS-type" evidence="5">
    <location>
        <begin position="193"/>
        <end position="294"/>
    </location>
</feature>
<dbReference type="Gene3D" id="1.10.10.60">
    <property type="entry name" value="Homeodomain-like"/>
    <property type="match status" value="1"/>
</dbReference>
<evidence type="ECO:0000256" key="1">
    <source>
        <dbReference type="ARBA" id="ARBA00023015"/>
    </source>
</evidence>
<reference evidence="7" key="1">
    <citation type="journal article" date="2019" name="Int. J. Syst. Evol. Microbiol.">
        <title>The Global Catalogue of Microorganisms (GCM) 10K type strain sequencing project: providing services to taxonomists for standard genome sequencing and annotation.</title>
        <authorList>
            <consortium name="The Broad Institute Genomics Platform"/>
            <consortium name="The Broad Institute Genome Sequencing Center for Infectious Disease"/>
            <person name="Wu L."/>
            <person name="Ma J."/>
        </authorList>
    </citation>
    <scope>NUCLEOTIDE SEQUENCE [LARGE SCALE GENOMIC DNA]</scope>
    <source>
        <strain evidence="7">JCM 15900</strain>
    </source>
</reference>